<dbReference type="InterPro" id="IPR037094">
    <property type="entry name" value="Glyco_hydro_38_cen_sf"/>
</dbReference>
<protein>
    <submittedName>
        <fullName evidence="6">Glycosyl hydrolase, family 38</fullName>
    </submittedName>
</protein>
<dbReference type="GO" id="GO:0046872">
    <property type="term" value="F:metal ion binding"/>
    <property type="evidence" value="ECO:0007669"/>
    <property type="project" value="UniProtKB-KW"/>
</dbReference>
<evidence type="ECO:0000313" key="6">
    <source>
        <dbReference type="EMBL" id="GAN36117.1"/>
    </source>
</evidence>
<keyword evidence="4" id="KW-0326">Glycosidase</keyword>
<dbReference type="RefSeq" id="WP_045627024.1">
    <property type="nucleotide sequence ID" value="NZ_BAYM01000047.1"/>
</dbReference>
<proteinExistence type="inferred from homology"/>
<gene>
    <name evidence="6" type="ORF">LC0644_0706</name>
</gene>
<dbReference type="Gene3D" id="1.20.1270.50">
    <property type="entry name" value="Glycoside hydrolase family 38, central domain"/>
    <property type="match status" value="1"/>
</dbReference>
<dbReference type="InterPro" id="IPR011013">
    <property type="entry name" value="Gal_mutarotase_sf_dom"/>
</dbReference>
<dbReference type="Gene3D" id="2.70.98.30">
    <property type="entry name" value="Golgi alpha-mannosidase II, domain 4"/>
    <property type="match status" value="1"/>
</dbReference>
<evidence type="ECO:0000256" key="1">
    <source>
        <dbReference type="ARBA" id="ARBA00009792"/>
    </source>
</evidence>
<dbReference type="SUPFAM" id="SSF74650">
    <property type="entry name" value="Galactose mutarotase-like"/>
    <property type="match status" value="1"/>
</dbReference>
<dbReference type="SUPFAM" id="SSF88688">
    <property type="entry name" value="Families 57/38 glycoside transferase middle domain"/>
    <property type="match status" value="1"/>
</dbReference>
<dbReference type="GO" id="GO:0009313">
    <property type="term" value="P:oligosaccharide catabolic process"/>
    <property type="evidence" value="ECO:0007669"/>
    <property type="project" value="TreeGrafter"/>
</dbReference>
<dbReference type="PANTHER" id="PTHR46017:SF2">
    <property type="entry name" value="MANNOSYLGLYCERATE HYDROLASE"/>
    <property type="match status" value="1"/>
</dbReference>
<keyword evidence="2" id="KW-0479">Metal-binding</keyword>
<dbReference type="GO" id="GO:0030246">
    <property type="term" value="F:carbohydrate binding"/>
    <property type="evidence" value="ECO:0007669"/>
    <property type="project" value="InterPro"/>
</dbReference>
<dbReference type="EMBL" id="BAYM01000047">
    <property type="protein sequence ID" value="GAN36117.1"/>
    <property type="molecule type" value="Genomic_DNA"/>
</dbReference>
<dbReference type="Pfam" id="PF01074">
    <property type="entry name" value="Glyco_hydro_38N"/>
    <property type="match status" value="1"/>
</dbReference>
<dbReference type="InterPro" id="IPR027291">
    <property type="entry name" value="Glyco_hydro_38_N_sf"/>
</dbReference>
<dbReference type="CDD" id="cd10815">
    <property type="entry name" value="GH38N_AMII_EcMngB_like"/>
    <property type="match status" value="1"/>
</dbReference>
<name>A0A0C9Q8C1_LACPA</name>
<dbReference type="Pfam" id="PF09261">
    <property type="entry name" value="Alpha-mann_mid"/>
    <property type="match status" value="1"/>
</dbReference>
<dbReference type="InterPro" id="IPR015341">
    <property type="entry name" value="Glyco_hydro_38_cen"/>
</dbReference>
<dbReference type="GO" id="GO:0006013">
    <property type="term" value="P:mannose metabolic process"/>
    <property type="evidence" value="ECO:0007669"/>
    <property type="project" value="InterPro"/>
</dbReference>
<evidence type="ECO:0000256" key="4">
    <source>
        <dbReference type="ARBA" id="ARBA00023295"/>
    </source>
</evidence>
<organism evidence="6 7">
    <name type="scientific">Lacticaseibacillus paracasei NRIC 0644</name>
    <dbReference type="NCBI Taxonomy" id="1435038"/>
    <lineage>
        <taxon>Bacteria</taxon>
        <taxon>Bacillati</taxon>
        <taxon>Bacillota</taxon>
        <taxon>Bacilli</taxon>
        <taxon>Lactobacillales</taxon>
        <taxon>Lactobacillaceae</taxon>
        <taxon>Lacticaseibacillus</taxon>
    </lineage>
</organism>
<comment type="caution">
    <text evidence="6">The sequence shown here is derived from an EMBL/GenBank/DDBJ whole genome shotgun (WGS) entry which is preliminary data.</text>
</comment>
<dbReference type="SUPFAM" id="SSF88713">
    <property type="entry name" value="Glycoside hydrolase/deacetylase"/>
    <property type="match status" value="1"/>
</dbReference>
<evidence type="ECO:0000259" key="5">
    <source>
        <dbReference type="SMART" id="SM00872"/>
    </source>
</evidence>
<dbReference type="GO" id="GO:0004559">
    <property type="term" value="F:alpha-mannosidase activity"/>
    <property type="evidence" value="ECO:0007669"/>
    <property type="project" value="InterPro"/>
</dbReference>
<dbReference type="PANTHER" id="PTHR46017">
    <property type="entry name" value="ALPHA-MANNOSIDASE 2C1"/>
    <property type="match status" value="1"/>
</dbReference>
<feature type="domain" description="Glycoside hydrolase family 38 central" evidence="5">
    <location>
        <begin position="275"/>
        <end position="353"/>
    </location>
</feature>
<dbReference type="SMART" id="SM00872">
    <property type="entry name" value="Alpha-mann_mid"/>
    <property type="match status" value="1"/>
</dbReference>
<keyword evidence="3 6" id="KW-0378">Hydrolase</keyword>
<evidence type="ECO:0000313" key="7">
    <source>
        <dbReference type="Proteomes" id="UP000032552"/>
    </source>
</evidence>
<evidence type="ECO:0000256" key="3">
    <source>
        <dbReference type="ARBA" id="ARBA00022801"/>
    </source>
</evidence>
<dbReference type="InterPro" id="IPR011330">
    <property type="entry name" value="Glyco_hydro/deAcase_b/a-brl"/>
</dbReference>
<sequence>MSKQVTIVNHTHWDREWYFSDQDSLVLSSLLFTNTIKELEKHPHASFVLDGQISILSDYLQIIPEMEERVKQLVAKGQLQIGPWYTQPDALHIQGESLLRNGIVGSLLTRHLGQSMPIGYLPDTFGFNAQMPVILRQLGLNRFLFWRGIDPKKVSSFYFNWDSLGGGATVQAVSMPQGYGTGMLLAPTHEYVDGRLDKAINFIAETIPNTPDNILIPSGNDQMNIVADIEEKIQEINSIGKYSYKIGTYQDFFDSLDYKELPHYKGELIDPVFARVHRTCGSSRMDVKLAATKLEHTLIHEVEPVMVIGHRVGIDLNTGVLVSAWKKLLESQAHDSMAGSVVDSVNEDILHRLKQGQEIADGILNTIQKMLSIKLGLGDNQVLLINPLPKTSTQPVNVKLLTNYQHIQFDDVISQHLVHQRHIPARENVLSQTPHGNEYLTEPGYYEDDFQIVVSLPALGYRVIEFHSTDENVDSLSESSDESVLKTTDWQISVRDGKIDLDWQGRHIKNAIKLVDDGNAGDTYDFSPVQNDHPVLIEWNSVSAEHQANWQEMILRADAKLPLNLDEREQGTNSGRLPIVMDLRVSPDNHLSIAIEVQNDILQHRLRLLVDSGLDVDSNKASVPYGFITRKNEKIPTKWQSKYAEMPINIWPMDNNVSVARDDAQMSVFSREIKEYAQSGGQLEFTLLATSDQLGKPNLIYRPGRASGDTTNEGHIMIATPGAEILNQGLRYNVDIFWSAATDETTIATEQERLAFNPLAYQKQNLNLFFNRLDNKLQDSLTTKQSLPSSQSFDEVSEQLTVSAVYPAYYTEKATVMRLQNMTKRPLTYQLREGESAINALEEPIAYNNEIPPYDVLTILIQGV</sequence>
<dbReference type="AlphaFoldDB" id="A0A0C9Q8C1"/>
<evidence type="ECO:0000256" key="2">
    <source>
        <dbReference type="ARBA" id="ARBA00022723"/>
    </source>
</evidence>
<comment type="similarity">
    <text evidence="1">Belongs to the glycosyl hydrolase 38 family.</text>
</comment>
<dbReference type="Gene3D" id="3.20.110.10">
    <property type="entry name" value="Glycoside hydrolase 38, N terminal domain"/>
    <property type="match status" value="1"/>
</dbReference>
<reference evidence="7" key="1">
    <citation type="submission" date="2014-05" db="EMBL/GenBank/DDBJ databases">
        <title>Whole genome sequencing of Lactobacillus casei NRIC0644.</title>
        <authorList>
            <person name="Atarashi H."/>
            <person name="Yoshida Y."/>
            <person name="Fujimura S."/>
            <person name="Tanaka N."/>
            <person name="Shiwa Y."/>
            <person name="Yoshikawa H."/>
            <person name="Okada S."/>
            <person name="Nakagawa J."/>
        </authorList>
    </citation>
    <scope>NUCLEOTIDE SEQUENCE [LARGE SCALE GENOMIC DNA]</scope>
    <source>
        <strain evidence="7">NRIC0644</strain>
    </source>
</reference>
<accession>A0A0C9Q8C1</accession>
<dbReference type="InterPro" id="IPR000602">
    <property type="entry name" value="Glyco_hydro_38_N"/>
</dbReference>
<dbReference type="InterPro" id="IPR028995">
    <property type="entry name" value="Glyco_hydro_57/38_cen_sf"/>
</dbReference>
<dbReference type="Proteomes" id="UP000032552">
    <property type="component" value="Unassembled WGS sequence"/>
</dbReference>